<dbReference type="PROSITE" id="PS51257">
    <property type="entry name" value="PROKAR_LIPOPROTEIN"/>
    <property type="match status" value="1"/>
</dbReference>
<dbReference type="RefSeq" id="WP_073717113.1">
    <property type="nucleotide sequence ID" value="NZ_MQVR01000062.1"/>
</dbReference>
<reference evidence="4" key="1">
    <citation type="submission" date="2016-12" db="EMBL/GenBank/DDBJ databases">
        <authorList>
            <person name="Meng X."/>
        </authorList>
    </citation>
    <scope>NUCLEOTIDE SEQUENCE [LARGE SCALE GENOMIC DNA]</scope>
    <source>
        <strain evidence="4">DSM 19116</strain>
    </source>
</reference>
<proteinExistence type="predicted"/>
<evidence type="ECO:0000313" key="3">
    <source>
        <dbReference type="EMBL" id="OKL53421.1"/>
    </source>
</evidence>
<keyword evidence="4" id="KW-1185">Reference proteome</keyword>
<evidence type="ECO:0000256" key="1">
    <source>
        <dbReference type="SAM" id="MobiDB-lite"/>
    </source>
</evidence>
<evidence type="ECO:0000313" key="4">
    <source>
        <dbReference type="Proteomes" id="UP000185628"/>
    </source>
</evidence>
<dbReference type="AlphaFoldDB" id="A0A1Q5Q0N0"/>
<accession>A0A1Q5Q0N0</accession>
<protein>
    <recommendedName>
        <fullName evidence="5">Inhibitor I9 domain-containing protein</fullName>
    </recommendedName>
</protein>
<name>A0A1Q5Q0N0_9ACTO</name>
<sequence length="149" mass="15043">MNAKKLVTRTGIALAMVLTIVGCADGTKGPSESHASPTSSVTSSPDATQQGTGLIVAFNDSSAAAKSATDAGAEDNVLDALSAEQSSAVTEAVAKYRAKVVSSHPRSGGAMLVLLDTSLPEADAAKLAADLNEVPDVKYVEVEGKAQIN</sequence>
<dbReference type="Proteomes" id="UP000185628">
    <property type="component" value="Unassembled WGS sequence"/>
</dbReference>
<feature type="compositionally biased region" description="Low complexity" evidence="1">
    <location>
        <begin position="30"/>
        <end position="48"/>
    </location>
</feature>
<keyword evidence="2" id="KW-0732">Signal</keyword>
<evidence type="ECO:0008006" key="5">
    <source>
        <dbReference type="Google" id="ProtNLM"/>
    </source>
</evidence>
<feature type="chain" id="PRO_5039273416" description="Inhibitor I9 domain-containing protein" evidence="2">
    <location>
        <begin position="25"/>
        <end position="149"/>
    </location>
</feature>
<organism evidence="3 4">
    <name type="scientific">Bowdeniella nasicola</name>
    <dbReference type="NCBI Taxonomy" id="208480"/>
    <lineage>
        <taxon>Bacteria</taxon>
        <taxon>Bacillati</taxon>
        <taxon>Actinomycetota</taxon>
        <taxon>Actinomycetes</taxon>
        <taxon>Actinomycetales</taxon>
        <taxon>Actinomycetaceae</taxon>
        <taxon>Bowdeniella</taxon>
    </lineage>
</organism>
<evidence type="ECO:0000256" key="2">
    <source>
        <dbReference type="SAM" id="SignalP"/>
    </source>
</evidence>
<gene>
    <name evidence="3" type="ORF">BSZ39_09565</name>
</gene>
<feature type="region of interest" description="Disordered" evidence="1">
    <location>
        <begin position="27"/>
        <end position="48"/>
    </location>
</feature>
<comment type="caution">
    <text evidence="3">The sequence shown here is derived from an EMBL/GenBank/DDBJ whole genome shotgun (WGS) entry which is preliminary data.</text>
</comment>
<feature type="signal peptide" evidence="2">
    <location>
        <begin position="1"/>
        <end position="24"/>
    </location>
</feature>
<dbReference type="EMBL" id="MQVR01000062">
    <property type="protein sequence ID" value="OKL53421.1"/>
    <property type="molecule type" value="Genomic_DNA"/>
</dbReference>